<name>A0A9D4FB82_DREPO</name>
<evidence type="ECO:0000313" key="2">
    <source>
        <dbReference type="Proteomes" id="UP000828390"/>
    </source>
</evidence>
<protein>
    <submittedName>
        <fullName evidence="1">Uncharacterized protein</fullName>
    </submittedName>
</protein>
<reference evidence="1" key="1">
    <citation type="journal article" date="2019" name="bioRxiv">
        <title>The Genome of the Zebra Mussel, Dreissena polymorpha: A Resource for Invasive Species Research.</title>
        <authorList>
            <person name="McCartney M.A."/>
            <person name="Auch B."/>
            <person name="Kono T."/>
            <person name="Mallez S."/>
            <person name="Zhang Y."/>
            <person name="Obille A."/>
            <person name="Becker A."/>
            <person name="Abrahante J.E."/>
            <person name="Garbe J."/>
            <person name="Badalamenti J.P."/>
            <person name="Herman A."/>
            <person name="Mangelson H."/>
            <person name="Liachko I."/>
            <person name="Sullivan S."/>
            <person name="Sone E.D."/>
            <person name="Koren S."/>
            <person name="Silverstein K.A.T."/>
            <person name="Beckman K.B."/>
            <person name="Gohl D.M."/>
        </authorList>
    </citation>
    <scope>NUCLEOTIDE SEQUENCE</scope>
    <source>
        <strain evidence="1">Duluth1</strain>
        <tissue evidence="1">Whole animal</tissue>
    </source>
</reference>
<accession>A0A9D4FB82</accession>
<comment type="caution">
    <text evidence="1">The sequence shown here is derived from an EMBL/GenBank/DDBJ whole genome shotgun (WGS) entry which is preliminary data.</text>
</comment>
<sequence length="126" mass="13497">MIDVTIKARLHRKQRPGSIVYGTKKICAEFAAELASSPSHPLLSKTTGVITNHDVFVNIQDICGAAEQNNNPFTKGGFGTVSSINLPNGVCILRKRHPTIMNIYGVLATHVDLLMENAGSNPGLAT</sequence>
<dbReference type="EMBL" id="JAIWYP010000007">
    <property type="protein sequence ID" value="KAH3795608.1"/>
    <property type="molecule type" value="Genomic_DNA"/>
</dbReference>
<dbReference type="Proteomes" id="UP000828390">
    <property type="component" value="Unassembled WGS sequence"/>
</dbReference>
<evidence type="ECO:0000313" key="1">
    <source>
        <dbReference type="EMBL" id="KAH3795608.1"/>
    </source>
</evidence>
<dbReference type="AlphaFoldDB" id="A0A9D4FB82"/>
<reference evidence="1" key="2">
    <citation type="submission" date="2020-11" db="EMBL/GenBank/DDBJ databases">
        <authorList>
            <person name="McCartney M.A."/>
            <person name="Auch B."/>
            <person name="Kono T."/>
            <person name="Mallez S."/>
            <person name="Becker A."/>
            <person name="Gohl D.M."/>
            <person name="Silverstein K.A.T."/>
            <person name="Koren S."/>
            <person name="Bechman K.B."/>
            <person name="Herman A."/>
            <person name="Abrahante J.E."/>
            <person name="Garbe J."/>
        </authorList>
    </citation>
    <scope>NUCLEOTIDE SEQUENCE</scope>
    <source>
        <strain evidence="1">Duluth1</strain>
        <tissue evidence="1">Whole animal</tissue>
    </source>
</reference>
<keyword evidence="2" id="KW-1185">Reference proteome</keyword>
<organism evidence="1 2">
    <name type="scientific">Dreissena polymorpha</name>
    <name type="common">Zebra mussel</name>
    <name type="synonym">Mytilus polymorpha</name>
    <dbReference type="NCBI Taxonomy" id="45954"/>
    <lineage>
        <taxon>Eukaryota</taxon>
        <taxon>Metazoa</taxon>
        <taxon>Spiralia</taxon>
        <taxon>Lophotrochozoa</taxon>
        <taxon>Mollusca</taxon>
        <taxon>Bivalvia</taxon>
        <taxon>Autobranchia</taxon>
        <taxon>Heteroconchia</taxon>
        <taxon>Euheterodonta</taxon>
        <taxon>Imparidentia</taxon>
        <taxon>Neoheterodontei</taxon>
        <taxon>Myida</taxon>
        <taxon>Dreissenoidea</taxon>
        <taxon>Dreissenidae</taxon>
        <taxon>Dreissena</taxon>
    </lineage>
</organism>
<gene>
    <name evidence="1" type="ORF">DPMN_149163</name>
</gene>
<proteinExistence type="predicted"/>